<evidence type="ECO:0000256" key="5">
    <source>
        <dbReference type="ARBA" id="ARBA00022679"/>
    </source>
</evidence>
<keyword evidence="5 7" id="KW-0808">Transferase</keyword>
<protein>
    <recommendedName>
        <fullName evidence="7">3-methyl-2-oxobutanoate hydroxymethyltransferase</fullName>
        <ecNumber evidence="7">2.1.2.11</ecNumber>
    </recommendedName>
    <alternativeName>
        <fullName evidence="7">Ketopantoate hydroxymethyltransferase</fullName>
        <shortName evidence="7">KPHMT</shortName>
    </alternativeName>
</protein>
<dbReference type="EC" id="2.1.2.11" evidence="7"/>
<dbReference type="Pfam" id="PF02548">
    <property type="entry name" value="Pantoate_transf"/>
    <property type="match status" value="1"/>
</dbReference>
<evidence type="ECO:0000313" key="12">
    <source>
        <dbReference type="Proteomes" id="UP000625210"/>
    </source>
</evidence>
<dbReference type="PANTHER" id="PTHR20881">
    <property type="entry name" value="3-METHYL-2-OXOBUTANOATE HYDROXYMETHYLTRANSFERASE"/>
    <property type="match status" value="1"/>
</dbReference>
<keyword evidence="7 10" id="KW-0460">Magnesium</keyword>
<dbReference type="UniPathway" id="UPA00028">
    <property type="reaction ID" value="UER00003"/>
</dbReference>
<dbReference type="Gene3D" id="3.20.20.60">
    <property type="entry name" value="Phosphoenolpyruvate-binding domains"/>
    <property type="match status" value="1"/>
</dbReference>
<dbReference type="GO" id="GO:0015940">
    <property type="term" value="P:pantothenate biosynthetic process"/>
    <property type="evidence" value="ECO:0007669"/>
    <property type="project" value="UniProtKB-UniRule"/>
</dbReference>
<feature type="binding site" evidence="7 10">
    <location>
        <position position="87"/>
    </location>
    <ligand>
        <name>Mg(2+)</name>
        <dbReference type="ChEBI" id="CHEBI:18420"/>
    </ligand>
</feature>
<feature type="binding site" evidence="7 9">
    <location>
        <position position="117"/>
    </location>
    <ligand>
        <name>3-methyl-2-oxobutanoate</name>
        <dbReference type="ChEBI" id="CHEBI:11851"/>
    </ligand>
</feature>
<dbReference type="GO" id="GO:0000287">
    <property type="term" value="F:magnesium ion binding"/>
    <property type="evidence" value="ECO:0007669"/>
    <property type="project" value="TreeGrafter"/>
</dbReference>
<reference evidence="11" key="2">
    <citation type="submission" date="2020-09" db="EMBL/GenBank/DDBJ databases">
        <authorList>
            <person name="Sun Q."/>
            <person name="Zhou Y."/>
        </authorList>
    </citation>
    <scope>NUCLEOTIDE SEQUENCE</scope>
    <source>
        <strain evidence="11">CGMCC 1.15179</strain>
    </source>
</reference>
<comment type="cofactor">
    <cofactor evidence="7 10">
        <name>Mg(2+)</name>
        <dbReference type="ChEBI" id="CHEBI:18420"/>
    </cofactor>
    <text evidence="7 10">Binds 1 Mg(2+) ion per subunit.</text>
</comment>
<evidence type="ECO:0000256" key="2">
    <source>
        <dbReference type="ARBA" id="ARBA00008676"/>
    </source>
</evidence>
<evidence type="ECO:0000256" key="4">
    <source>
        <dbReference type="ARBA" id="ARBA00022655"/>
    </source>
</evidence>
<comment type="subunit">
    <text evidence="3 7">Homodecamer; pentamer of dimers.</text>
</comment>
<sequence>MEKRKQVTTRMLHKMKEDGEPIAMITAYDYPSARLAEEAGTDILLVGDSLGMVVLGYDSTVPVTIDDMVHHTKAVSRGAQRALVVADLPFLTAHLGREEALRAAGRLMQEAGARAVKIEGGEEVLPTIRACVHAGIPVMGHLGLTPQSVHQLGGYRVQGRDAASARRLLADAEKLVKAGVFALVLECVPEELAGHISKSLPVPVIGIGAGRYCDGQVLVYHDVLQIGSTVRPSFVQSYGHIGEAIQQGIQSYVFDVKERRFPDRQHTFSMNADVLESLYGGEESGDENH</sequence>
<keyword evidence="7" id="KW-0963">Cytoplasm</keyword>
<dbReference type="GO" id="GO:0003864">
    <property type="term" value="F:3-methyl-2-oxobutanoate hydroxymethyltransferase activity"/>
    <property type="evidence" value="ECO:0007669"/>
    <property type="project" value="UniProtKB-UniRule"/>
</dbReference>
<dbReference type="HAMAP" id="MF_00156">
    <property type="entry name" value="PanB"/>
    <property type="match status" value="1"/>
</dbReference>
<comment type="subcellular location">
    <subcellularLocation>
        <location evidence="7">Cytoplasm</location>
    </subcellularLocation>
</comment>
<feature type="active site" description="Proton acceptor" evidence="7 8">
    <location>
        <position position="186"/>
    </location>
</feature>
<comment type="catalytic activity">
    <reaction evidence="7">
        <text>(6R)-5,10-methylene-5,6,7,8-tetrahydrofolate + 3-methyl-2-oxobutanoate + H2O = 2-dehydropantoate + (6S)-5,6,7,8-tetrahydrofolate</text>
        <dbReference type="Rhea" id="RHEA:11824"/>
        <dbReference type="ChEBI" id="CHEBI:11561"/>
        <dbReference type="ChEBI" id="CHEBI:11851"/>
        <dbReference type="ChEBI" id="CHEBI:15377"/>
        <dbReference type="ChEBI" id="CHEBI:15636"/>
        <dbReference type="ChEBI" id="CHEBI:57453"/>
        <dbReference type="EC" id="2.1.2.11"/>
    </reaction>
</comment>
<dbReference type="RefSeq" id="WP_188646922.1">
    <property type="nucleotide sequence ID" value="NZ_BMHQ01000003.1"/>
</dbReference>
<gene>
    <name evidence="7 11" type="primary">panB</name>
    <name evidence="11" type="ORF">GCM10011571_11230</name>
</gene>
<dbReference type="NCBIfam" id="NF001452">
    <property type="entry name" value="PRK00311.1"/>
    <property type="match status" value="1"/>
</dbReference>
<feature type="binding site" evidence="7 10">
    <location>
        <position position="119"/>
    </location>
    <ligand>
        <name>Mg(2+)</name>
        <dbReference type="ChEBI" id="CHEBI:18420"/>
    </ligand>
</feature>
<evidence type="ECO:0000256" key="3">
    <source>
        <dbReference type="ARBA" id="ARBA00011424"/>
    </source>
</evidence>
<dbReference type="EMBL" id="BMHQ01000003">
    <property type="protein sequence ID" value="GGE11627.1"/>
    <property type="molecule type" value="Genomic_DNA"/>
</dbReference>
<evidence type="ECO:0000256" key="1">
    <source>
        <dbReference type="ARBA" id="ARBA00005033"/>
    </source>
</evidence>
<keyword evidence="4 7" id="KW-0566">Pantothenate biosynthesis</keyword>
<dbReference type="InterPro" id="IPR015813">
    <property type="entry name" value="Pyrv/PenolPyrv_kinase-like_dom"/>
</dbReference>
<dbReference type="InterPro" id="IPR040442">
    <property type="entry name" value="Pyrv_kinase-like_dom_sf"/>
</dbReference>
<organism evidence="11 12">
    <name type="scientific">Marinithermofilum abyssi</name>
    <dbReference type="NCBI Taxonomy" id="1571185"/>
    <lineage>
        <taxon>Bacteria</taxon>
        <taxon>Bacillati</taxon>
        <taxon>Bacillota</taxon>
        <taxon>Bacilli</taxon>
        <taxon>Bacillales</taxon>
        <taxon>Thermoactinomycetaceae</taxon>
        <taxon>Marinithermofilum</taxon>
    </lineage>
</organism>
<comment type="pathway">
    <text evidence="1 7">Cofactor biosynthesis; (R)-pantothenate biosynthesis; (R)-pantoate from 3-methyl-2-oxobutanoate: step 1/2.</text>
</comment>
<comment type="similarity">
    <text evidence="2 7">Belongs to the PanB family.</text>
</comment>
<dbReference type="SUPFAM" id="SSF51621">
    <property type="entry name" value="Phosphoenolpyruvate/pyruvate domain"/>
    <property type="match status" value="1"/>
</dbReference>
<dbReference type="CDD" id="cd06557">
    <property type="entry name" value="KPHMT-like"/>
    <property type="match status" value="1"/>
</dbReference>
<evidence type="ECO:0000256" key="9">
    <source>
        <dbReference type="PIRSR" id="PIRSR000388-2"/>
    </source>
</evidence>
<dbReference type="FunFam" id="3.20.20.60:FF:000003">
    <property type="entry name" value="3-methyl-2-oxobutanoate hydroxymethyltransferase"/>
    <property type="match status" value="1"/>
</dbReference>
<evidence type="ECO:0000256" key="10">
    <source>
        <dbReference type="PIRSR" id="PIRSR000388-3"/>
    </source>
</evidence>
<accession>A0A8J2YC46</accession>
<dbReference type="GO" id="GO:0005737">
    <property type="term" value="C:cytoplasm"/>
    <property type="evidence" value="ECO:0007669"/>
    <property type="project" value="UniProtKB-SubCell"/>
</dbReference>
<keyword evidence="7 10" id="KW-0479">Metal-binding</keyword>
<name>A0A8J2YC46_9BACL</name>
<dbReference type="Proteomes" id="UP000625210">
    <property type="component" value="Unassembled WGS sequence"/>
</dbReference>
<dbReference type="PANTHER" id="PTHR20881:SF0">
    <property type="entry name" value="3-METHYL-2-OXOBUTANOATE HYDROXYMETHYLTRANSFERASE"/>
    <property type="match status" value="1"/>
</dbReference>
<keyword evidence="12" id="KW-1185">Reference proteome</keyword>
<evidence type="ECO:0000256" key="8">
    <source>
        <dbReference type="PIRSR" id="PIRSR000388-1"/>
    </source>
</evidence>
<proteinExistence type="inferred from homology"/>
<dbReference type="AlphaFoldDB" id="A0A8J2YC46"/>
<comment type="caution">
    <text evidence="11">The sequence shown here is derived from an EMBL/GenBank/DDBJ whole genome shotgun (WGS) entry which is preliminary data.</text>
</comment>
<evidence type="ECO:0000313" key="11">
    <source>
        <dbReference type="EMBL" id="GGE11627.1"/>
    </source>
</evidence>
<dbReference type="NCBIfam" id="TIGR00222">
    <property type="entry name" value="panB"/>
    <property type="match status" value="1"/>
</dbReference>
<feature type="binding site" evidence="7 9">
    <location>
        <position position="87"/>
    </location>
    <ligand>
        <name>3-methyl-2-oxobutanoate</name>
        <dbReference type="ChEBI" id="CHEBI:11851"/>
    </ligand>
</feature>
<evidence type="ECO:0000256" key="6">
    <source>
        <dbReference type="ARBA" id="ARBA00056497"/>
    </source>
</evidence>
<dbReference type="PIRSF" id="PIRSF000388">
    <property type="entry name" value="Pantoate_hydroxy_MeTrfase"/>
    <property type="match status" value="1"/>
</dbReference>
<feature type="binding site" evidence="7 10">
    <location>
        <position position="48"/>
    </location>
    <ligand>
        <name>Mg(2+)</name>
        <dbReference type="ChEBI" id="CHEBI:18420"/>
    </ligand>
</feature>
<feature type="binding site" evidence="7 9">
    <location>
        <begin position="48"/>
        <end position="49"/>
    </location>
    <ligand>
        <name>3-methyl-2-oxobutanoate</name>
        <dbReference type="ChEBI" id="CHEBI:11851"/>
    </ligand>
</feature>
<reference evidence="11" key="1">
    <citation type="journal article" date="2014" name="Int. J. Syst. Evol. Microbiol.">
        <title>Complete genome sequence of Corynebacterium casei LMG S-19264T (=DSM 44701T), isolated from a smear-ripened cheese.</title>
        <authorList>
            <consortium name="US DOE Joint Genome Institute (JGI-PGF)"/>
            <person name="Walter F."/>
            <person name="Albersmeier A."/>
            <person name="Kalinowski J."/>
            <person name="Ruckert C."/>
        </authorList>
    </citation>
    <scope>NUCLEOTIDE SEQUENCE</scope>
    <source>
        <strain evidence="11">CGMCC 1.15179</strain>
    </source>
</reference>
<comment type="function">
    <text evidence="6 7">Catalyzes the reversible reaction in which hydroxymethyl group from 5,10-methylenetetrahydrofolate is transferred onto alpha-ketoisovalerate to form ketopantoate.</text>
</comment>
<dbReference type="InterPro" id="IPR003700">
    <property type="entry name" value="Pantoate_hydroxy_MeTrfase"/>
</dbReference>
<evidence type="ECO:0000256" key="7">
    <source>
        <dbReference type="HAMAP-Rule" id="MF_00156"/>
    </source>
</evidence>